<dbReference type="Gene3D" id="3.30.450.80">
    <property type="entry name" value="Transcription factor LuxR-like, autoinducer-binding domain"/>
    <property type="match status" value="1"/>
</dbReference>
<dbReference type="PRINTS" id="PR00038">
    <property type="entry name" value="HTHLUXR"/>
</dbReference>
<evidence type="ECO:0000256" key="2">
    <source>
        <dbReference type="ARBA" id="ARBA00023125"/>
    </source>
</evidence>
<dbReference type="RefSeq" id="WP_342071030.1">
    <property type="nucleotide sequence ID" value="NZ_CP151762.1"/>
</dbReference>
<reference evidence="5 6" key="1">
    <citation type="submission" date="2024-04" db="EMBL/GenBank/DDBJ databases">
        <title>Phylogenomic analyses of a clade within the roseobacter group suggest taxonomic reassignments of species of the genera Aestuariivita, Citreicella, Loktanella, Nautella, Pelagibaca, Ruegeria, Thalassobius, Thiobacimonas and Tropicibacter, and the proposal o.</title>
        <authorList>
            <person name="Jeon C.O."/>
        </authorList>
    </citation>
    <scope>NUCLEOTIDE SEQUENCE [LARGE SCALE GENOMIC DNA]</scope>
    <source>
        <strain evidence="5 6">G8-12</strain>
    </source>
</reference>
<evidence type="ECO:0000313" key="6">
    <source>
        <dbReference type="Proteomes" id="UP001451782"/>
    </source>
</evidence>
<dbReference type="GO" id="GO:0003677">
    <property type="term" value="F:DNA binding"/>
    <property type="evidence" value="ECO:0007669"/>
    <property type="project" value="UniProtKB-KW"/>
</dbReference>
<dbReference type="Gene3D" id="1.10.10.10">
    <property type="entry name" value="Winged helix-like DNA-binding domain superfamily/Winged helix DNA-binding domain"/>
    <property type="match status" value="1"/>
</dbReference>
<accession>A0AAN0M3X3</accession>
<dbReference type="SMART" id="SM00421">
    <property type="entry name" value="HTH_LUXR"/>
    <property type="match status" value="1"/>
</dbReference>
<dbReference type="InterPro" id="IPR016032">
    <property type="entry name" value="Sig_transdc_resp-reg_C-effctor"/>
</dbReference>
<evidence type="ECO:0000256" key="3">
    <source>
        <dbReference type="ARBA" id="ARBA00023163"/>
    </source>
</evidence>
<dbReference type="KEGG" id="yag:AABB28_05175"/>
<protein>
    <submittedName>
        <fullName evidence="5">LuxR family transcriptional regulator</fullName>
    </submittedName>
</protein>
<dbReference type="PANTHER" id="PTHR43214">
    <property type="entry name" value="TWO-COMPONENT RESPONSE REGULATOR"/>
    <property type="match status" value="1"/>
</dbReference>
<dbReference type="EMBL" id="CP151762">
    <property type="protein sequence ID" value="WZU64669.1"/>
    <property type="molecule type" value="Genomic_DNA"/>
</dbReference>
<keyword evidence="3" id="KW-0804">Transcription</keyword>
<dbReference type="SUPFAM" id="SSF75516">
    <property type="entry name" value="Pheromone-binding domain of LuxR-like quorum-sensing transcription factors"/>
    <property type="match status" value="1"/>
</dbReference>
<dbReference type="Pfam" id="PF00196">
    <property type="entry name" value="GerE"/>
    <property type="match status" value="1"/>
</dbReference>
<dbReference type="InterPro" id="IPR005143">
    <property type="entry name" value="TF_LuxR_autoind-bd_dom"/>
</dbReference>
<dbReference type="InterPro" id="IPR036388">
    <property type="entry name" value="WH-like_DNA-bd_sf"/>
</dbReference>
<dbReference type="Pfam" id="PF03472">
    <property type="entry name" value="Autoind_bind"/>
    <property type="match status" value="1"/>
</dbReference>
<feature type="domain" description="HTH luxR-type" evidence="4">
    <location>
        <begin position="179"/>
        <end position="244"/>
    </location>
</feature>
<organism evidence="5 6">
    <name type="scientific">Yoonia algicola</name>
    <dbReference type="NCBI Taxonomy" id="3137368"/>
    <lineage>
        <taxon>Bacteria</taxon>
        <taxon>Pseudomonadati</taxon>
        <taxon>Pseudomonadota</taxon>
        <taxon>Alphaproteobacteria</taxon>
        <taxon>Rhodobacterales</taxon>
        <taxon>Paracoccaceae</taxon>
        <taxon>Yoonia</taxon>
    </lineage>
</organism>
<evidence type="ECO:0000259" key="4">
    <source>
        <dbReference type="PROSITE" id="PS50043"/>
    </source>
</evidence>
<proteinExistence type="predicted"/>
<dbReference type="SUPFAM" id="SSF46894">
    <property type="entry name" value="C-terminal effector domain of the bipartite response regulators"/>
    <property type="match status" value="1"/>
</dbReference>
<evidence type="ECO:0000256" key="1">
    <source>
        <dbReference type="ARBA" id="ARBA00023015"/>
    </source>
</evidence>
<dbReference type="InterPro" id="IPR036693">
    <property type="entry name" value="TF_LuxR_autoind-bd_dom_sf"/>
</dbReference>
<keyword evidence="6" id="KW-1185">Reference proteome</keyword>
<dbReference type="InterPro" id="IPR000792">
    <property type="entry name" value="Tscrpt_reg_LuxR_C"/>
</dbReference>
<dbReference type="Proteomes" id="UP001451782">
    <property type="component" value="Chromosome"/>
</dbReference>
<sequence length="254" mass="29320">MTTLVEQLDKLTNAHTVEELWDIHTRHMGTYGFDRLMYGFTRYRTSTGLGDPQDWVLLSTQSPEYMRVFFDEGLYYHAPMLRWALENSGACSWRWMLDMNRTDNLTPSELRVMEFNKSMQVTAGYTISFRSVSERIKGAIALTAKPGMTQDKVEQIWAKHGDEIVVMNNVMHLKLLTLPYSGDRNLTKRQREVLQWVGDGKTIQDIAQLLSLKPATVEKHLRLARETLDVETTAQAVLKAAFYNQMFLMESDIV</sequence>
<dbReference type="InterPro" id="IPR039420">
    <property type="entry name" value="WalR-like"/>
</dbReference>
<dbReference type="CDD" id="cd06170">
    <property type="entry name" value="LuxR_C_like"/>
    <property type="match status" value="1"/>
</dbReference>
<evidence type="ECO:0000313" key="5">
    <source>
        <dbReference type="EMBL" id="WZU64669.1"/>
    </source>
</evidence>
<name>A0AAN0M3X3_9RHOB</name>
<dbReference type="GO" id="GO:0006355">
    <property type="term" value="P:regulation of DNA-templated transcription"/>
    <property type="evidence" value="ECO:0007669"/>
    <property type="project" value="InterPro"/>
</dbReference>
<keyword evidence="1" id="KW-0805">Transcription regulation</keyword>
<dbReference type="AlphaFoldDB" id="A0AAN0M3X3"/>
<keyword evidence="2" id="KW-0238">DNA-binding</keyword>
<dbReference type="PROSITE" id="PS50043">
    <property type="entry name" value="HTH_LUXR_2"/>
    <property type="match status" value="1"/>
</dbReference>
<gene>
    <name evidence="5" type="ORF">AABB28_05175</name>
</gene>